<keyword evidence="2" id="KW-0378">Hydrolase</keyword>
<dbReference type="SUPFAM" id="SSF53474">
    <property type="entry name" value="alpha/beta-Hydrolases"/>
    <property type="match status" value="1"/>
</dbReference>
<accession>A0ABW5JF34</accession>
<dbReference type="Proteomes" id="UP001597460">
    <property type="component" value="Unassembled WGS sequence"/>
</dbReference>
<gene>
    <name evidence="2" type="ORF">ACFSVN_02770</name>
</gene>
<dbReference type="PANTHER" id="PTHR43798">
    <property type="entry name" value="MONOACYLGLYCEROL LIPASE"/>
    <property type="match status" value="1"/>
</dbReference>
<feature type="domain" description="AB hydrolase-1" evidence="1">
    <location>
        <begin position="23"/>
        <end position="250"/>
    </location>
</feature>
<dbReference type="EMBL" id="JBHULI010000003">
    <property type="protein sequence ID" value="MFD2531363.1"/>
    <property type="molecule type" value="Genomic_DNA"/>
</dbReference>
<evidence type="ECO:0000313" key="3">
    <source>
        <dbReference type="Proteomes" id="UP001597460"/>
    </source>
</evidence>
<comment type="caution">
    <text evidence="2">The sequence shown here is derived from an EMBL/GenBank/DDBJ whole genome shotgun (WGS) entry which is preliminary data.</text>
</comment>
<keyword evidence="3" id="KW-1185">Reference proteome</keyword>
<dbReference type="Pfam" id="PF00561">
    <property type="entry name" value="Abhydrolase_1"/>
    <property type="match status" value="1"/>
</dbReference>
<proteinExistence type="predicted"/>
<dbReference type="InterPro" id="IPR050266">
    <property type="entry name" value="AB_hydrolase_sf"/>
</dbReference>
<dbReference type="InterPro" id="IPR029058">
    <property type="entry name" value="AB_hydrolase_fold"/>
</dbReference>
<reference evidence="3" key="1">
    <citation type="journal article" date="2019" name="Int. J. Syst. Evol. Microbiol.">
        <title>The Global Catalogue of Microorganisms (GCM) 10K type strain sequencing project: providing services to taxonomists for standard genome sequencing and annotation.</title>
        <authorList>
            <consortium name="The Broad Institute Genomics Platform"/>
            <consortium name="The Broad Institute Genome Sequencing Center for Infectious Disease"/>
            <person name="Wu L."/>
            <person name="Ma J."/>
        </authorList>
    </citation>
    <scope>NUCLEOTIDE SEQUENCE [LARGE SCALE GENOMIC DNA]</scope>
    <source>
        <strain evidence="3">KCTC 52042</strain>
    </source>
</reference>
<dbReference type="Gene3D" id="3.40.50.1820">
    <property type="entry name" value="alpha/beta hydrolase"/>
    <property type="match status" value="1"/>
</dbReference>
<dbReference type="RefSeq" id="WP_390298272.1">
    <property type="nucleotide sequence ID" value="NZ_JBHULI010000003.1"/>
</dbReference>
<protein>
    <submittedName>
        <fullName evidence="2">Alpha/beta fold hydrolase</fullName>
    </submittedName>
</protein>
<name>A0ABW5JF34_9BACT</name>
<evidence type="ECO:0000313" key="2">
    <source>
        <dbReference type="EMBL" id="MFD2531363.1"/>
    </source>
</evidence>
<dbReference type="InterPro" id="IPR000073">
    <property type="entry name" value="AB_hydrolase_1"/>
</dbReference>
<sequence>MSDFHTFTYQDQQIFYEKTGEGPPLVILHGWGSSKRVMMPVAQNLSHLRTNYVLDLPGFGDSPEPSRSWSIDDYADAVQAFIGSLDEDKVDVLVHSFGGRIILKLCARDFGKTHIDKVLITGGAGMKPKRSMKFYIKKYTAKTLKAPFMILPGSMRDKALGWLRSTSLWKSLGSSDYSKLSGVMRETFVKSVSEYLESSLPNIPHEVLLLWGRNDNATPVYQGKRIEKGIENAALVIIEDAGHYAFLDKPKQFAKIAEAFFK</sequence>
<organism evidence="2 3">
    <name type="scientific">Gracilimonas halophila</name>
    <dbReference type="NCBI Taxonomy" id="1834464"/>
    <lineage>
        <taxon>Bacteria</taxon>
        <taxon>Pseudomonadati</taxon>
        <taxon>Balneolota</taxon>
        <taxon>Balneolia</taxon>
        <taxon>Balneolales</taxon>
        <taxon>Balneolaceae</taxon>
        <taxon>Gracilimonas</taxon>
    </lineage>
</organism>
<evidence type="ECO:0000259" key="1">
    <source>
        <dbReference type="Pfam" id="PF00561"/>
    </source>
</evidence>
<dbReference type="GO" id="GO:0016787">
    <property type="term" value="F:hydrolase activity"/>
    <property type="evidence" value="ECO:0007669"/>
    <property type="project" value="UniProtKB-KW"/>
</dbReference>